<dbReference type="GeneID" id="300293826"/>
<proteinExistence type="predicted"/>
<reference evidence="1 2" key="1">
    <citation type="submission" date="2020-08" db="EMBL/GenBank/DDBJ databases">
        <title>Sequencing the genomes of 1000 actinobacteria strains.</title>
        <authorList>
            <person name="Klenk H.-P."/>
        </authorList>
    </citation>
    <scope>NUCLEOTIDE SEQUENCE [LARGE SCALE GENOMIC DNA]</scope>
    <source>
        <strain evidence="1 2">DSM 43036</strain>
    </source>
</reference>
<evidence type="ECO:0000313" key="1">
    <source>
        <dbReference type="EMBL" id="MBB5113422.1"/>
    </source>
</evidence>
<dbReference type="InterPro" id="IPR012340">
    <property type="entry name" value="NA-bd_OB-fold"/>
</dbReference>
<comment type="caution">
    <text evidence="1">The sequence shown here is derived from an EMBL/GenBank/DDBJ whole genome shotgun (WGS) entry which is preliminary data.</text>
</comment>
<dbReference type="RefSeq" id="WP_184685137.1">
    <property type="nucleotide sequence ID" value="NZ_JACHJC010000001.1"/>
</dbReference>
<dbReference type="EMBL" id="JACHJC010000001">
    <property type="protein sequence ID" value="MBB5113422.1"/>
    <property type="molecule type" value="Genomic_DNA"/>
</dbReference>
<dbReference type="Proteomes" id="UP000618986">
    <property type="component" value="Unassembled WGS sequence"/>
</dbReference>
<dbReference type="SUPFAM" id="SSF50249">
    <property type="entry name" value="Nucleic acid-binding proteins"/>
    <property type="match status" value="1"/>
</dbReference>
<keyword evidence="2" id="KW-1185">Reference proteome</keyword>
<name>A0ABR6MGG9_MICEC</name>
<protein>
    <submittedName>
        <fullName evidence="1">OB-fold protein</fullName>
    </submittedName>
</protein>
<gene>
    <name evidence="1" type="ORF">FHU28_003261</name>
</gene>
<evidence type="ECO:0000313" key="2">
    <source>
        <dbReference type="Proteomes" id="UP000618986"/>
    </source>
</evidence>
<organism evidence="1 2">
    <name type="scientific">Micromonospora echinospora</name>
    <name type="common">Micromonospora purpurea</name>
    <dbReference type="NCBI Taxonomy" id="1877"/>
    <lineage>
        <taxon>Bacteria</taxon>
        <taxon>Bacillati</taxon>
        <taxon>Actinomycetota</taxon>
        <taxon>Actinomycetes</taxon>
        <taxon>Micromonosporales</taxon>
        <taxon>Micromonosporaceae</taxon>
        <taxon>Micromonospora</taxon>
    </lineage>
</organism>
<accession>A0ABR6MGG9</accession>
<sequence length="441" mass="45680">MGIADVSGYVPAYRLDDYLTRETASSPDVSVPGPDEDAFTLMWASLTGLPRAEAEGPVLLRVPDSDIETRALVAHARATGVLGEPAAVVPLAPDAGVPDLLALATRLAQPGLGLLVDHRRPAGAGVPATASAAAAVRFGPPRVARVAAVATRHTLTFDRWRTGPAPDQQDARFVEEALVAVEGDALLAELLKSAGRTAADLAGVVVTCGARLRGARWARRWEVPAVWQAGGGAGGPGASAAHALLTALDRLCAAGPDGAVAILDLGWGGGGAVLTAGTDAAEDTAKPAASAATTARDTKAYGLAAWHGRATEAPGPWTSPAELWREMPALLGPVGYRCSDCGGIGFPRAGVCELCGSFEVTDQPLRRTGVVATHSVDHLFDASDPVQMVVVDLDGGGRFFGQAVRDVPRRLVVGDRVRLVLRRLHTASGLPHYFWKVDLDG</sequence>